<protein>
    <recommendedName>
        <fullName evidence="1">NAD(P)-binding domain-containing protein</fullName>
    </recommendedName>
</protein>
<dbReference type="Gene3D" id="3.40.50.720">
    <property type="entry name" value="NAD(P)-binding Rossmann-like Domain"/>
    <property type="match status" value="1"/>
</dbReference>
<dbReference type="GO" id="GO:0016646">
    <property type="term" value="F:oxidoreductase activity, acting on the CH-NH group of donors, NAD or NADP as acceptor"/>
    <property type="evidence" value="ECO:0007669"/>
    <property type="project" value="TreeGrafter"/>
</dbReference>
<dbReference type="SUPFAM" id="SSF51735">
    <property type="entry name" value="NAD(P)-binding Rossmann-fold domains"/>
    <property type="match status" value="1"/>
</dbReference>
<dbReference type="PANTHER" id="PTHR43355">
    <property type="entry name" value="FLAVIN REDUCTASE (NADPH)"/>
    <property type="match status" value="1"/>
</dbReference>
<evidence type="ECO:0000313" key="2">
    <source>
        <dbReference type="EMBL" id="GFH87301.1"/>
    </source>
</evidence>
<dbReference type="PANTHER" id="PTHR43355:SF2">
    <property type="entry name" value="FLAVIN REDUCTASE (NADPH)"/>
    <property type="match status" value="1"/>
</dbReference>
<comment type="caution">
    <text evidence="2">The sequence shown here is derived from an EMBL/GenBank/DDBJ whole genome shotgun (WGS) entry which is preliminary data.</text>
</comment>
<gene>
    <name evidence="2" type="ORF">IMSAGC001_02726</name>
</gene>
<sequence length="166" mass="17993">MKRVKKVVLTGASGFVGSDILNEVLNRGFEVTAVVRHPAKIKIQNENLKVVKVDVSSLNEVAEVCKGADAVISAFNPGWSNPNIYDETIKVYLTIVNGIKKAGINRSLMVGGAGSLFIAPGLRLMDSGEVPENILPGVKALGEFYLNFLKKEKKVDWVFFSPAADM</sequence>
<dbReference type="InterPro" id="IPR016040">
    <property type="entry name" value="NAD(P)-bd_dom"/>
</dbReference>
<dbReference type="InterPro" id="IPR051606">
    <property type="entry name" value="Polyketide_Oxido-like"/>
</dbReference>
<evidence type="ECO:0000259" key="1">
    <source>
        <dbReference type="Pfam" id="PF13460"/>
    </source>
</evidence>
<evidence type="ECO:0000313" key="3">
    <source>
        <dbReference type="Proteomes" id="UP000491181"/>
    </source>
</evidence>
<feature type="domain" description="NAD(P)-binding" evidence="1">
    <location>
        <begin position="11"/>
        <end position="122"/>
    </location>
</feature>
<reference evidence="2 3" key="1">
    <citation type="journal article" date="2020" name="Microbiome">
        <title>Single-cell genomics of uncultured bacteria reveals dietary fiber responders in the mouse gut microbiota.</title>
        <authorList>
            <person name="Chijiiwa R."/>
            <person name="Hosokawa M."/>
            <person name="Kogawa M."/>
            <person name="Nishikawa Y."/>
            <person name="Ide K."/>
            <person name="Sakanashi C."/>
            <person name="Takahashi K."/>
            <person name="Takeyama H."/>
        </authorList>
    </citation>
    <scope>NUCLEOTIDE SEQUENCE [LARGE SCALE GENOMIC DNA]</scope>
    <source>
        <strain evidence="2">IMSAGC_001</strain>
    </source>
</reference>
<organism evidence="2 3">
    <name type="scientific">Bacteroides acidifaciens</name>
    <dbReference type="NCBI Taxonomy" id="85831"/>
    <lineage>
        <taxon>Bacteria</taxon>
        <taxon>Pseudomonadati</taxon>
        <taxon>Bacteroidota</taxon>
        <taxon>Bacteroidia</taxon>
        <taxon>Bacteroidales</taxon>
        <taxon>Bacteroidaceae</taxon>
        <taxon>Bacteroides</taxon>
    </lineage>
</organism>
<name>A0A7J0A5U5_9BACE</name>
<proteinExistence type="predicted"/>
<accession>A0A7J0A5U5</accession>
<dbReference type="Proteomes" id="UP000491181">
    <property type="component" value="Unassembled WGS sequence"/>
</dbReference>
<dbReference type="EMBL" id="BLLS01000086">
    <property type="protein sequence ID" value="GFH87301.1"/>
    <property type="molecule type" value="Genomic_DNA"/>
</dbReference>
<dbReference type="AlphaFoldDB" id="A0A7J0A5U5"/>
<dbReference type="Pfam" id="PF13460">
    <property type="entry name" value="NAD_binding_10"/>
    <property type="match status" value="1"/>
</dbReference>
<dbReference type="InterPro" id="IPR036291">
    <property type="entry name" value="NAD(P)-bd_dom_sf"/>
</dbReference>